<dbReference type="InterPro" id="IPR027417">
    <property type="entry name" value="P-loop_NTPase"/>
</dbReference>
<accession>A0ABW2Y6H0</accession>
<proteinExistence type="predicted"/>
<evidence type="ECO:0000313" key="1">
    <source>
        <dbReference type="EMBL" id="MFD0724127.1"/>
    </source>
</evidence>
<dbReference type="EMBL" id="JBHTIF010000001">
    <property type="protein sequence ID" value="MFD0724127.1"/>
    <property type="molecule type" value="Genomic_DNA"/>
</dbReference>
<comment type="caution">
    <text evidence="1">The sequence shown here is derived from an EMBL/GenBank/DDBJ whole genome shotgun (WGS) entry which is preliminary data.</text>
</comment>
<dbReference type="Proteomes" id="UP001597110">
    <property type="component" value="Unassembled WGS sequence"/>
</dbReference>
<dbReference type="Pfam" id="PF13671">
    <property type="entry name" value="AAA_33"/>
    <property type="match status" value="1"/>
</dbReference>
<dbReference type="RefSeq" id="WP_386823992.1">
    <property type="nucleotide sequence ID" value="NZ_JBHTIF010000001.1"/>
</dbReference>
<dbReference type="SUPFAM" id="SSF52540">
    <property type="entry name" value="P-loop containing nucleoside triphosphate hydrolases"/>
    <property type="match status" value="1"/>
</dbReference>
<dbReference type="PANTHER" id="PTHR12083:SF9">
    <property type="entry name" value="BIFUNCTIONAL POLYNUCLEOTIDE PHOSPHATASE_KINASE"/>
    <property type="match status" value="1"/>
</dbReference>
<sequence>MILFVGAQGVGKSTLFHTRFRDTHVRINLDMLRTRHREAGLVDACLAFKQRFVVDNTNPTVADRSRYLAKARAAGFACHAYVFEAPYDDLIARNAAREGASRVPDAAIRTTLHRLEHPTHAEGFDRLFKVIVHADGHFDVTETPP</sequence>
<keyword evidence="2" id="KW-1185">Reference proteome</keyword>
<protein>
    <submittedName>
        <fullName evidence="1">AAA family ATPase</fullName>
    </submittedName>
</protein>
<dbReference type="PANTHER" id="PTHR12083">
    <property type="entry name" value="BIFUNCTIONAL POLYNUCLEOTIDE PHOSPHATASE/KINASE"/>
    <property type="match status" value="1"/>
</dbReference>
<reference evidence="2" key="1">
    <citation type="journal article" date="2019" name="Int. J. Syst. Evol. Microbiol.">
        <title>The Global Catalogue of Microorganisms (GCM) 10K type strain sequencing project: providing services to taxonomists for standard genome sequencing and annotation.</title>
        <authorList>
            <consortium name="The Broad Institute Genomics Platform"/>
            <consortium name="The Broad Institute Genome Sequencing Center for Infectious Disease"/>
            <person name="Wu L."/>
            <person name="Ma J."/>
        </authorList>
    </citation>
    <scope>NUCLEOTIDE SEQUENCE [LARGE SCALE GENOMIC DNA]</scope>
    <source>
        <strain evidence="2">CCUG 55585</strain>
    </source>
</reference>
<dbReference type="Gene3D" id="3.40.50.300">
    <property type="entry name" value="P-loop containing nucleotide triphosphate hydrolases"/>
    <property type="match status" value="1"/>
</dbReference>
<name>A0ABW2Y6H0_9GAMM</name>
<gene>
    <name evidence="1" type="ORF">ACFQ0E_00805</name>
</gene>
<evidence type="ECO:0000313" key="2">
    <source>
        <dbReference type="Proteomes" id="UP001597110"/>
    </source>
</evidence>
<organism evidence="1 2">
    <name type="scientific">Lysobacter brunescens</name>
    <dbReference type="NCBI Taxonomy" id="262323"/>
    <lineage>
        <taxon>Bacteria</taxon>
        <taxon>Pseudomonadati</taxon>
        <taxon>Pseudomonadota</taxon>
        <taxon>Gammaproteobacteria</taxon>
        <taxon>Lysobacterales</taxon>
        <taxon>Lysobacteraceae</taxon>
        <taxon>Lysobacter</taxon>
    </lineage>
</organism>